<dbReference type="NCBIfam" id="TIGR01640">
    <property type="entry name" value="F_box_assoc_1"/>
    <property type="match status" value="1"/>
</dbReference>
<organism evidence="3 4">
    <name type="scientific">Eruca vesicaria subsp. sativa</name>
    <name type="common">Garden rocket</name>
    <name type="synonym">Eruca sativa</name>
    <dbReference type="NCBI Taxonomy" id="29727"/>
    <lineage>
        <taxon>Eukaryota</taxon>
        <taxon>Viridiplantae</taxon>
        <taxon>Streptophyta</taxon>
        <taxon>Embryophyta</taxon>
        <taxon>Tracheophyta</taxon>
        <taxon>Spermatophyta</taxon>
        <taxon>Magnoliopsida</taxon>
        <taxon>eudicotyledons</taxon>
        <taxon>Gunneridae</taxon>
        <taxon>Pentapetalae</taxon>
        <taxon>rosids</taxon>
        <taxon>malvids</taxon>
        <taxon>Brassicales</taxon>
        <taxon>Brassicaceae</taxon>
        <taxon>Brassiceae</taxon>
        <taxon>Eruca</taxon>
    </lineage>
</organism>
<dbReference type="SUPFAM" id="SSF50965">
    <property type="entry name" value="Galactose oxidase, central domain"/>
    <property type="match status" value="1"/>
</dbReference>
<dbReference type="SMART" id="SM00256">
    <property type="entry name" value="FBOX"/>
    <property type="match status" value="1"/>
</dbReference>
<name>A0ABC8LZK3_ERUVS</name>
<dbReference type="InterPro" id="IPR017451">
    <property type="entry name" value="F-box-assoc_interact_dom"/>
</dbReference>
<dbReference type="Pfam" id="PF07734">
    <property type="entry name" value="FBA_1"/>
    <property type="match status" value="1"/>
</dbReference>
<accession>A0ABC8LZK3</accession>
<proteinExistence type="predicted"/>
<dbReference type="EMBL" id="CAKOAT010819597">
    <property type="protein sequence ID" value="CAH8388866.1"/>
    <property type="molecule type" value="Genomic_DNA"/>
</dbReference>
<dbReference type="Gene3D" id="1.20.1280.50">
    <property type="match status" value="1"/>
</dbReference>
<feature type="region of interest" description="Disordered" evidence="1">
    <location>
        <begin position="1"/>
        <end position="24"/>
    </location>
</feature>
<comment type="caution">
    <text evidence="3">The sequence shown here is derived from an EMBL/GenBank/DDBJ whole genome shotgun (WGS) entry which is preliminary data.</text>
</comment>
<dbReference type="PANTHER" id="PTHR31672:SF13">
    <property type="entry name" value="F-BOX PROTEIN CPR30-LIKE"/>
    <property type="match status" value="1"/>
</dbReference>
<gene>
    <name evidence="3" type="ORF">ERUC_LOCUS41349</name>
</gene>
<dbReference type="InterPro" id="IPR001810">
    <property type="entry name" value="F-box_dom"/>
</dbReference>
<dbReference type="InterPro" id="IPR050796">
    <property type="entry name" value="SCF_F-box_component"/>
</dbReference>
<feature type="domain" description="F-box" evidence="2">
    <location>
        <begin position="39"/>
        <end position="85"/>
    </location>
</feature>
<evidence type="ECO:0000256" key="1">
    <source>
        <dbReference type="SAM" id="MobiDB-lite"/>
    </source>
</evidence>
<dbReference type="InterPro" id="IPR006527">
    <property type="entry name" value="F-box-assoc_dom_typ1"/>
</dbReference>
<dbReference type="InterPro" id="IPR015915">
    <property type="entry name" value="Kelch-typ_b-propeller"/>
</dbReference>
<sequence>MEAAENRVVAASPSSERKRKRRKMRRIIRKRRRRNEKRVIAPSSLPNELIEEIFLRLPVKVLIRLRSLSKHWKVTLESLSFAERHLKIAKQSRVKLMVIDSCPRSKPHSETNVGFRMFCLESGSLLSFTPINFSQGFGTWMYFSGNCDGLFCIHSPQTQSIYVVNPATRWLRQLPPARFQILMHECNPTLDEWIAMDSVFHLAFVKAAANYKLVWLYNSDKYNADLSCPNQEVTKCEVFDFKANTWRYLACTPSYRIFPNQKPAYANGSVYWLTELHEDRTEVVDFDIQRETFRLLPKIIPAIASSDPRHIDMCTLDNHLCMSKREHVTMIQDIWRLNPSKDTWEKIFSIDLLSCPSPQTEIRDQFEWSQKVLVEPSTPVAVCKNKKILLSHRYSRGLVKYDLLTKSLDFFYRDPMAWRKVTCFQSLISHI</sequence>
<evidence type="ECO:0000313" key="4">
    <source>
        <dbReference type="Proteomes" id="UP001642260"/>
    </source>
</evidence>
<dbReference type="SUPFAM" id="SSF81383">
    <property type="entry name" value="F-box domain"/>
    <property type="match status" value="1"/>
</dbReference>
<keyword evidence="4" id="KW-1185">Reference proteome</keyword>
<protein>
    <recommendedName>
        <fullName evidence="2">F-box domain-containing protein</fullName>
    </recommendedName>
</protein>
<dbReference type="PANTHER" id="PTHR31672">
    <property type="entry name" value="BNACNNG10540D PROTEIN"/>
    <property type="match status" value="1"/>
</dbReference>
<dbReference type="Pfam" id="PF00646">
    <property type="entry name" value="F-box"/>
    <property type="match status" value="1"/>
</dbReference>
<dbReference type="Proteomes" id="UP001642260">
    <property type="component" value="Unassembled WGS sequence"/>
</dbReference>
<evidence type="ECO:0000313" key="3">
    <source>
        <dbReference type="EMBL" id="CAH8388866.1"/>
    </source>
</evidence>
<dbReference type="Gene3D" id="2.120.10.80">
    <property type="entry name" value="Kelch-type beta propeller"/>
    <property type="match status" value="1"/>
</dbReference>
<dbReference type="InterPro" id="IPR011043">
    <property type="entry name" value="Gal_Oxase/kelch_b-propeller"/>
</dbReference>
<dbReference type="AlphaFoldDB" id="A0ABC8LZK3"/>
<dbReference type="InterPro" id="IPR036047">
    <property type="entry name" value="F-box-like_dom_sf"/>
</dbReference>
<reference evidence="3 4" key="1">
    <citation type="submission" date="2022-03" db="EMBL/GenBank/DDBJ databases">
        <authorList>
            <person name="Macdonald S."/>
            <person name="Ahmed S."/>
            <person name="Newling K."/>
        </authorList>
    </citation>
    <scope>NUCLEOTIDE SEQUENCE [LARGE SCALE GENOMIC DNA]</scope>
</reference>
<evidence type="ECO:0000259" key="2">
    <source>
        <dbReference type="PROSITE" id="PS50181"/>
    </source>
</evidence>
<dbReference type="PROSITE" id="PS50181">
    <property type="entry name" value="FBOX"/>
    <property type="match status" value="1"/>
</dbReference>